<evidence type="ECO:0000313" key="2">
    <source>
        <dbReference type="Proteomes" id="UP000475249"/>
    </source>
</evidence>
<dbReference type="AlphaFoldDB" id="A0A6L9EJH9"/>
<protein>
    <submittedName>
        <fullName evidence="1">Uncharacterized protein</fullName>
    </submittedName>
</protein>
<gene>
    <name evidence="1" type="ORF">GTQ38_20170</name>
</gene>
<proteinExistence type="predicted"/>
<name>A0A6L9EJH9_9FLAO</name>
<sequence length="60" mass="7233">MKVKERYQLDLKKPYRVICLEGDYSASFETELEAVRAKNRHQDQDEYADHEVVIEKKEFI</sequence>
<dbReference type="RefSeq" id="WP_161437380.1">
    <property type="nucleotide sequence ID" value="NZ_WXYO01000009.1"/>
</dbReference>
<evidence type="ECO:0000313" key="1">
    <source>
        <dbReference type="EMBL" id="NAS14339.1"/>
    </source>
</evidence>
<keyword evidence="2" id="KW-1185">Reference proteome</keyword>
<organism evidence="1 2">
    <name type="scientific">Poritiphilus flavus</name>
    <dbReference type="NCBI Taxonomy" id="2697053"/>
    <lineage>
        <taxon>Bacteria</taxon>
        <taxon>Pseudomonadati</taxon>
        <taxon>Bacteroidota</taxon>
        <taxon>Flavobacteriia</taxon>
        <taxon>Flavobacteriales</taxon>
        <taxon>Flavobacteriaceae</taxon>
        <taxon>Poritiphilus</taxon>
    </lineage>
</organism>
<accession>A0A6L9EJH9</accession>
<comment type="caution">
    <text evidence="1">The sequence shown here is derived from an EMBL/GenBank/DDBJ whole genome shotgun (WGS) entry which is preliminary data.</text>
</comment>
<reference evidence="1 2" key="1">
    <citation type="submission" date="2020-01" db="EMBL/GenBank/DDBJ databases">
        <title>Bacteria diversity of Porities sp.</title>
        <authorList>
            <person name="Wang G."/>
        </authorList>
    </citation>
    <scope>NUCLEOTIDE SEQUENCE [LARGE SCALE GENOMIC DNA]</scope>
    <source>
        <strain evidence="1 2">R33</strain>
    </source>
</reference>
<dbReference type="Proteomes" id="UP000475249">
    <property type="component" value="Unassembled WGS sequence"/>
</dbReference>
<dbReference type="EMBL" id="WXYO01000009">
    <property type="protein sequence ID" value="NAS14339.1"/>
    <property type="molecule type" value="Genomic_DNA"/>
</dbReference>